<evidence type="ECO:0000313" key="3">
    <source>
        <dbReference type="EMBL" id="MCO1661142.1"/>
    </source>
</evidence>
<comment type="caution">
    <text evidence="3">The sequence shown here is derived from an EMBL/GenBank/DDBJ whole genome shotgun (WGS) entry which is preliminary data.</text>
</comment>
<dbReference type="InterPro" id="IPR000073">
    <property type="entry name" value="AB_hydrolase_1"/>
</dbReference>
<dbReference type="PANTHER" id="PTHR43689:SF8">
    <property type="entry name" value="ALPHA_BETA-HYDROLASES SUPERFAMILY PROTEIN"/>
    <property type="match status" value="1"/>
</dbReference>
<organism evidence="3 4">
    <name type="scientific">Pseudonocardia humida</name>
    <dbReference type="NCBI Taxonomy" id="2800819"/>
    <lineage>
        <taxon>Bacteria</taxon>
        <taxon>Bacillati</taxon>
        <taxon>Actinomycetota</taxon>
        <taxon>Actinomycetes</taxon>
        <taxon>Pseudonocardiales</taxon>
        <taxon>Pseudonocardiaceae</taxon>
        <taxon>Pseudonocardia</taxon>
    </lineage>
</organism>
<sequence>MVGTRFVSVGEARIHVRESGEPGLLPSAVALHGIGRTLQDWEPQHDRIGVGRRMISMDLPGFGFSDRLPGPTTLPSLADGVLATLDALGETGPVHLLGNSLGGAVALRMLACRPASVRSLVLVNSAGFGREVTIGLRLLAVPGLGKVLLRPSRGSTRRAEQALFGDPAFATEERVDHSLAVANRPGTTATFLEAGRELGTLRGVRAGWRTTLLDEVAAHPRPTLILWGDRDRVLPPHHLRAARALLPHAQTHVYGGVGHMPQIERADEVARLVGAFLARHDSDDAAQRTPEPRPHSRSA</sequence>
<evidence type="ECO:0000256" key="1">
    <source>
        <dbReference type="SAM" id="MobiDB-lite"/>
    </source>
</evidence>
<protein>
    <submittedName>
        <fullName evidence="3">Alpha/beta fold hydrolase</fullName>
    </submittedName>
</protein>
<reference evidence="3" key="1">
    <citation type="submission" date="2021-04" db="EMBL/GenBank/DDBJ databases">
        <title>Pseudonocardia sp. nov., isolated from sandy soil of mangrove forest.</title>
        <authorList>
            <person name="Zan Z."/>
            <person name="Huang R."/>
            <person name="Liu W."/>
        </authorList>
    </citation>
    <scope>NUCLEOTIDE SEQUENCE</scope>
    <source>
        <strain evidence="3">S2-4</strain>
    </source>
</reference>
<name>A0ABT1ADJ3_9PSEU</name>
<dbReference type="EMBL" id="JAGSOV010000110">
    <property type="protein sequence ID" value="MCO1661142.1"/>
    <property type="molecule type" value="Genomic_DNA"/>
</dbReference>
<dbReference type="Gene3D" id="3.40.50.1820">
    <property type="entry name" value="alpha/beta hydrolase"/>
    <property type="match status" value="1"/>
</dbReference>
<evidence type="ECO:0000259" key="2">
    <source>
        <dbReference type="Pfam" id="PF00561"/>
    </source>
</evidence>
<dbReference type="RefSeq" id="WP_252446653.1">
    <property type="nucleotide sequence ID" value="NZ_JAGSOV010000110.1"/>
</dbReference>
<accession>A0ABT1ADJ3</accession>
<dbReference type="Pfam" id="PF00561">
    <property type="entry name" value="Abhydrolase_1"/>
    <property type="match status" value="1"/>
</dbReference>
<dbReference type="PANTHER" id="PTHR43689">
    <property type="entry name" value="HYDROLASE"/>
    <property type="match status" value="1"/>
</dbReference>
<feature type="domain" description="AB hydrolase-1" evidence="2">
    <location>
        <begin position="31"/>
        <end position="265"/>
    </location>
</feature>
<dbReference type="InterPro" id="IPR000639">
    <property type="entry name" value="Epox_hydrolase-like"/>
</dbReference>
<dbReference type="PRINTS" id="PR00111">
    <property type="entry name" value="ABHYDROLASE"/>
</dbReference>
<dbReference type="GO" id="GO:0016787">
    <property type="term" value="F:hydrolase activity"/>
    <property type="evidence" value="ECO:0007669"/>
    <property type="project" value="UniProtKB-KW"/>
</dbReference>
<gene>
    <name evidence="3" type="ORF">KDL28_39465</name>
</gene>
<dbReference type="InterPro" id="IPR029058">
    <property type="entry name" value="AB_hydrolase_fold"/>
</dbReference>
<keyword evidence="3" id="KW-0378">Hydrolase</keyword>
<dbReference type="Proteomes" id="UP001165283">
    <property type="component" value="Unassembled WGS sequence"/>
</dbReference>
<dbReference type="SUPFAM" id="SSF53474">
    <property type="entry name" value="alpha/beta-Hydrolases"/>
    <property type="match status" value="1"/>
</dbReference>
<dbReference type="PRINTS" id="PR00412">
    <property type="entry name" value="EPOXHYDRLASE"/>
</dbReference>
<proteinExistence type="predicted"/>
<keyword evidence="4" id="KW-1185">Reference proteome</keyword>
<evidence type="ECO:0000313" key="4">
    <source>
        <dbReference type="Proteomes" id="UP001165283"/>
    </source>
</evidence>
<feature type="region of interest" description="Disordered" evidence="1">
    <location>
        <begin position="280"/>
        <end position="299"/>
    </location>
</feature>